<gene>
    <name evidence="1" type="ORF">D8S85_07135</name>
</gene>
<dbReference type="RefSeq" id="WP_127074915.1">
    <property type="nucleotide sequence ID" value="NZ_CP032819.1"/>
</dbReference>
<protein>
    <submittedName>
        <fullName evidence="1">Uncharacterized protein</fullName>
    </submittedName>
</protein>
<name>A0A3Q9IRK3_9BACT</name>
<evidence type="ECO:0000313" key="1">
    <source>
        <dbReference type="EMBL" id="AZS29358.1"/>
    </source>
</evidence>
<sequence length="333" mass="38746">MKKLLYMLCLLVFAACSDDDDKNEVMSDFDKPFTSISKSELKGMLQDFWLIDTIIDDYEEGHRMDVIRPIGDALEKYKVDINLNNSIIRSTRSTAAPVENKFTGMKLTWNPQKQDLDTTINADGFMEILIPYSLTDDSRNDLRIVVNNEWNNNNNRRNEITYYRDGQLIINIENYINSEEGIEYSNENIPPYFFSYKSTFKNNTYNNATTMQSTEITIRKEGGRSLFQSINMENGNASFLTECNNLRAHVTMNNYNNILQLLQRLRGNDNIDKLAFEILKKNMSGVIVFADRDEKIGDLDLFFDEEDDELPLICRFQDGEEYRLPSIFLEMNL</sequence>
<keyword evidence="2" id="KW-1185">Reference proteome</keyword>
<dbReference type="KEGG" id="buy:D8S85_07135"/>
<accession>A0A3Q9IRK3</accession>
<dbReference type="EMBL" id="CP032819">
    <property type="protein sequence ID" value="AZS29358.1"/>
    <property type="molecule type" value="Genomic_DNA"/>
</dbReference>
<organism evidence="1 2">
    <name type="scientific">Butyricimonas faecalis</name>
    <dbReference type="NCBI Taxonomy" id="2093856"/>
    <lineage>
        <taxon>Bacteria</taxon>
        <taxon>Pseudomonadati</taxon>
        <taxon>Bacteroidota</taxon>
        <taxon>Bacteroidia</taxon>
        <taxon>Bacteroidales</taxon>
        <taxon>Odoribacteraceae</taxon>
        <taxon>Butyricimonas</taxon>
    </lineage>
</organism>
<proteinExistence type="predicted"/>
<dbReference type="AlphaFoldDB" id="A0A3Q9IRK3"/>
<evidence type="ECO:0000313" key="2">
    <source>
        <dbReference type="Proteomes" id="UP000270673"/>
    </source>
</evidence>
<reference evidence="1 2" key="1">
    <citation type="submission" date="2018-10" db="EMBL/GenBank/DDBJ databases">
        <title>Butyricimonas faecalis sp. nov., isolated from human faeces and emended description of the genus Butyricimonas.</title>
        <authorList>
            <person name="Le Roy T."/>
            <person name="Van der Smissen P."/>
            <person name="Paquot A."/>
            <person name="Delzenne N."/>
            <person name="Muccioli G."/>
            <person name="Collet J.-F."/>
            <person name="Cani P.D."/>
        </authorList>
    </citation>
    <scope>NUCLEOTIDE SEQUENCE [LARGE SCALE GENOMIC DNA]</scope>
    <source>
        <strain evidence="1 2">H184</strain>
    </source>
</reference>
<dbReference type="PROSITE" id="PS51257">
    <property type="entry name" value="PROKAR_LIPOPROTEIN"/>
    <property type="match status" value="1"/>
</dbReference>
<dbReference type="OrthoDB" id="1097496at2"/>
<dbReference type="Proteomes" id="UP000270673">
    <property type="component" value="Chromosome"/>
</dbReference>